<evidence type="ECO:0000259" key="7">
    <source>
        <dbReference type="Pfam" id="PF08240"/>
    </source>
</evidence>
<reference evidence="9" key="3">
    <citation type="submission" date="2020-09" db="EMBL/GenBank/DDBJ databases">
        <authorList>
            <person name="Sun Q."/>
            <person name="Ohkuma M."/>
        </authorList>
    </citation>
    <scope>NUCLEOTIDE SEQUENCE</scope>
    <source>
        <strain evidence="9">JCM 4136</strain>
    </source>
</reference>
<organism evidence="9 11">
    <name type="scientific">Streptomyces gougerotii</name>
    <dbReference type="NCBI Taxonomy" id="53448"/>
    <lineage>
        <taxon>Bacteria</taxon>
        <taxon>Bacillati</taxon>
        <taxon>Actinomycetota</taxon>
        <taxon>Actinomycetes</taxon>
        <taxon>Kitasatosporales</taxon>
        <taxon>Streptomycetaceae</taxon>
        <taxon>Streptomyces</taxon>
        <taxon>Streptomyces diastaticus group</taxon>
    </lineage>
</organism>
<evidence type="ECO:0000256" key="3">
    <source>
        <dbReference type="ARBA" id="ARBA00022723"/>
    </source>
</evidence>
<dbReference type="EMBL" id="BMSC01000012">
    <property type="protein sequence ID" value="GGU80265.1"/>
    <property type="molecule type" value="Genomic_DNA"/>
</dbReference>
<dbReference type="PANTHER" id="PTHR42813">
    <property type="entry name" value="ZINC-TYPE ALCOHOL DEHYDROGENASE-LIKE"/>
    <property type="match status" value="1"/>
</dbReference>
<feature type="domain" description="Alcohol dehydrogenase-like N-terminal" evidence="7">
    <location>
        <begin position="25"/>
        <end position="60"/>
    </location>
</feature>
<comment type="caution">
    <text evidence="9">The sequence shown here is derived from an EMBL/GenBank/DDBJ whole genome shotgun (WGS) entry which is preliminary data.</text>
</comment>
<dbReference type="AlphaFoldDB" id="A0A8H9LU56"/>
<dbReference type="Proteomes" id="UP000480804">
    <property type="component" value="Unassembled WGS sequence"/>
</dbReference>
<reference evidence="8 10" key="2">
    <citation type="submission" date="2020-02" db="EMBL/GenBank/DDBJ databases">
        <title>Whole genome shotgun sequence of Streptomyces gougerotii NBRC 13043.</title>
        <authorList>
            <person name="Ichikawa N."/>
            <person name="Komaki H."/>
            <person name="Tamura T."/>
        </authorList>
    </citation>
    <scope>NUCLEOTIDE SEQUENCE [LARGE SCALE GENOMIC DNA]</scope>
    <source>
        <strain evidence="8 10">NBRC 13043</strain>
    </source>
</reference>
<gene>
    <name evidence="9" type="ORF">GCM10010227_38240</name>
    <name evidence="8" type="ORF">Sgou_28200</name>
</gene>
<evidence type="ECO:0000256" key="5">
    <source>
        <dbReference type="ARBA" id="ARBA00023027"/>
    </source>
</evidence>
<dbReference type="InterPro" id="IPR013154">
    <property type="entry name" value="ADH-like_N"/>
</dbReference>
<feature type="region of interest" description="Disordered" evidence="6">
    <location>
        <begin position="64"/>
        <end position="98"/>
    </location>
</feature>
<keyword evidence="10" id="KW-1185">Reference proteome</keyword>
<evidence type="ECO:0000313" key="8">
    <source>
        <dbReference type="EMBL" id="GFH78150.1"/>
    </source>
</evidence>
<keyword evidence="3" id="KW-0479">Metal-binding</keyword>
<dbReference type="PANTHER" id="PTHR42813:SF3">
    <property type="entry name" value="GLUTATHIONE-INDEPENDENT FORMALDEHYDE DEHYDROGENASE"/>
    <property type="match status" value="1"/>
</dbReference>
<keyword evidence="5" id="KW-0520">NAD</keyword>
<evidence type="ECO:0000256" key="6">
    <source>
        <dbReference type="SAM" id="MobiDB-lite"/>
    </source>
</evidence>
<dbReference type="SUPFAM" id="SSF50129">
    <property type="entry name" value="GroES-like"/>
    <property type="match status" value="1"/>
</dbReference>
<dbReference type="Gene3D" id="3.90.180.10">
    <property type="entry name" value="Medium-chain alcohol dehydrogenases, catalytic domain"/>
    <property type="match status" value="1"/>
</dbReference>
<dbReference type="GO" id="GO:0046872">
    <property type="term" value="F:metal ion binding"/>
    <property type="evidence" value="ECO:0007669"/>
    <property type="project" value="UniProtKB-KW"/>
</dbReference>
<feature type="compositionally biased region" description="Low complexity" evidence="6">
    <location>
        <begin position="76"/>
        <end position="98"/>
    </location>
</feature>
<keyword evidence="4" id="KW-0862">Zinc</keyword>
<protein>
    <recommendedName>
        <fullName evidence="7">Alcohol dehydrogenase-like N-terminal domain-containing protein</fullName>
    </recommendedName>
</protein>
<evidence type="ECO:0000313" key="11">
    <source>
        <dbReference type="Proteomes" id="UP000660975"/>
    </source>
</evidence>
<name>A0A8H9LU56_9ACTN</name>
<comment type="cofactor">
    <cofactor evidence="1">
        <name>Zn(2+)</name>
        <dbReference type="ChEBI" id="CHEBI:29105"/>
    </cofactor>
</comment>
<evidence type="ECO:0000256" key="1">
    <source>
        <dbReference type="ARBA" id="ARBA00001947"/>
    </source>
</evidence>
<evidence type="ECO:0000256" key="4">
    <source>
        <dbReference type="ARBA" id="ARBA00022833"/>
    </source>
</evidence>
<dbReference type="InterPro" id="IPR011032">
    <property type="entry name" value="GroES-like_sf"/>
</dbReference>
<dbReference type="Pfam" id="PF08240">
    <property type="entry name" value="ADH_N"/>
    <property type="match status" value="1"/>
</dbReference>
<accession>A0A8H9LU56</accession>
<comment type="similarity">
    <text evidence="2">Belongs to the zinc-containing alcohol dehydrogenase family.</text>
</comment>
<evidence type="ECO:0000313" key="10">
    <source>
        <dbReference type="Proteomes" id="UP000480804"/>
    </source>
</evidence>
<evidence type="ECO:0000256" key="2">
    <source>
        <dbReference type="ARBA" id="ARBA00008072"/>
    </source>
</evidence>
<dbReference type="EMBL" id="BLLO01000017">
    <property type="protein sequence ID" value="GFH78150.1"/>
    <property type="molecule type" value="Genomic_DNA"/>
</dbReference>
<proteinExistence type="inferred from homology"/>
<sequence>MRAVVHEAERRVAVREVEDAVVEEETDALVRITSSALCGTDLHMYDGRTGAGPGMVLGHERGVWSRQPAARPPRSAPVTASSSPPTCTAAPARTARGA</sequence>
<reference evidence="9" key="1">
    <citation type="journal article" date="2014" name="Int. J. Syst. Evol. Microbiol.">
        <title>Complete genome sequence of Corynebacterium casei LMG S-19264T (=DSM 44701T), isolated from a smear-ripened cheese.</title>
        <authorList>
            <consortium name="US DOE Joint Genome Institute (JGI-PGF)"/>
            <person name="Walter F."/>
            <person name="Albersmeier A."/>
            <person name="Kalinowski J."/>
            <person name="Ruckert C."/>
        </authorList>
    </citation>
    <scope>NUCLEOTIDE SEQUENCE</scope>
    <source>
        <strain evidence="9">JCM 4136</strain>
    </source>
</reference>
<dbReference type="Proteomes" id="UP000660975">
    <property type="component" value="Unassembled WGS sequence"/>
</dbReference>
<evidence type="ECO:0000313" key="9">
    <source>
        <dbReference type="EMBL" id="GGU80265.1"/>
    </source>
</evidence>